<sequence length="235" mass="26420">MYGWETYLSERDKEHDKLWGKKELYGFGSKPALVLIDIYYSVLGLTREPIFESMQMWPSSTGLEGWEAVDKTAELLAVARENGIPVIHVKGLHSGVNHWGRRRRKQVEMSPEMRHRGTQIVDEVKPLDNELVIEKAAPSAFHGTPLTFQLVSLGIDTVIVAGETTSGCVRASVVDGATQRFRMGVVSECVFDRTESSHYMNLYDMHNKYADVVFLEDAKAYFNGIGAANKQKIHA</sequence>
<gene>
    <name evidence="4" type="ORF">K0U00_29295</name>
</gene>
<keyword evidence="5" id="KW-1185">Reference proteome</keyword>
<keyword evidence="2" id="KW-0378">Hydrolase</keyword>
<dbReference type="PANTHER" id="PTHR43540">
    <property type="entry name" value="PEROXYUREIDOACRYLATE/UREIDOACRYLATE AMIDOHYDROLASE-RELATED"/>
    <property type="match status" value="1"/>
</dbReference>
<evidence type="ECO:0000256" key="1">
    <source>
        <dbReference type="ARBA" id="ARBA00006336"/>
    </source>
</evidence>
<dbReference type="Pfam" id="PF00857">
    <property type="entry name" value="Isochorismatase"/>
    <property type="match status" value="1"/>
</dbReference>
<evidence type="ECO:0000313" key="5">
    <source>
        <dbReference type="Proteomes" id="UP001519887"/>
    </source>
</evidence>
<name>A0ABS7CB70_9BACL</name>
<comment type="similarity">
    <text evidence="1">Belongs to the isochorismatase family.</text>
</comment>
<dbReference type="Gene3D" id="3.40.50.850">
    <property type="entry name" value="Isochorismatase-like"/>
    <property type="match status" value="1"/>
</dbReference>
<evidence type="ECO:0000259" key="3">
    <source>
        <dbReference type="Pfam" id="PF00857"/>
    </source>
</evidence>
<evidence type="ECO:0000256" key="2">
    <source>
        <dbReference type="ARBA" id="ARBA00022801"/>
    </source>
</evidence>
<accession>A0ABS7CB70</accession>
<dbReference type="EMBL" id="JAHZIK010001085">
    <property type="protein sequence ID" value="MBW7458144.1"/>
    <property type="molecule type" value="Genomic_DNA"/>
</dbReference>
<comment type="caution">
    <text evidence="4">The sequence shown here is derived from an EMBL/GenBank/DDBJ whole genome shotgun (WGS) entry which is preliminary data.</text>
</comment>
<dbReference type="InterPro" id="IPR050272">
    <property type="entry name" value="Isochorismatase-like_hydrls"/>
</dbReference>
<dbReference type="Proteomes" id="UP001519887">
    <property type="component" value="Unassembled WGS sequence"/>
</dbReference>
<dbReference type="PANTHER" id="PTHR43540:SF1">
    <property type="entry name" value="ISOCHORISMATASE HYDROLASE"/>
    <property type="match status" value="1"/>
</dbReference>
<dbReference type="SUPFAM" id="SSF52499">
    <property type="entry name" value="Isochorismatase-like hydrolases"/>
    <property type="match status" value="1"/>
</dbReference>
<organism evidence="4 5">
    <name type="scientific">Paenibacillus sepulcri</name>
    <dbReference type="NCBI Taxonomy" id="359917"/>
    <lineage>
        <taxon>Bacteria</taxon>
        <taxon>Bacillati</taxon>
        <taxon>Bacillota</taxon>
        <taxon>Bacilli</taxon>
        <taxon>Bacillales</taxon>
        <taxon>Paenibacillaceae</taxon>
        <taxon>Paenibacillus</taxon>
    </lineage>
</organism>
<feature type="domain" description="Isochorismatase-like" evidence="3">
    <location>
        <begin position="66"/>
        <end position="213"/>
    </location>
</feature>
<dbReference type="InterPro" id="IPR036380">
    <property type="entry name" value="Isochorismatase-like_sf"/>
</dbReference>
<protein>
    <submittedName>
        <fullName evidence="4">Isochorismatase family protein</fullName>
    </submittedName>
</protein>
<reference evidence="4 5" key="1">
    <citation type="submission" date="2021-07" db="EMBL/GenBank/DDBJ databases">
        <title>Paenibacillus radiodurans sp. nov., isolated from the southeastern edge of Tengger Desert.</title>
        <authorList>
            <person name="Zhang G."/>
        </authorList>
    </citation>
    <scope>NUCLEOTIDE SEQUENCE [LARGE SCALE GENOMIC DNA]</scope>
    <source>
        <strain evidence="4 5">CCM 7311</strain>
    </source>
</reference>
<dbReference type="InterPro" id="IPR000868">
    <property type="entry name" value="Isochorismatase-like_dom"/>
</dbReference>
<dbReference type="RefSeq" id="WP_210044730.1">
    <property type="nucleotide sequence ID" value="NZ_JBHLVU010000077.1"/>
</dbReference>
<evidence type="ECO:0000313" key="4">
    <source>
        <dbReference type="EMBL" id="MBW7458144.1"/>
    </source>
</evidence>
<proteinExistence type="inferred from homology"/>